<dbReference type="AlphaFoldDB" id="A0A1H9WG86"/>
<evidence type="ECO:0000313" key="3">
    <source>
        <dbReference type="Proteomes" id="UP000199352"/>
    </source>
</evidence>
<accession>A0A1H9WG86</accession>
<feature type="compositionally biased region" description="Low complexity" evidence="1">
    <location>
        <begin position="27"/>
        <end position="40"/>
    </location>
</feature>
<dbReference type="Proteomes" id="UP000199352">
    <property type="component" value="Unassembled WGS sequence"/>
</dbReference>
<name>A0A1H9WG86_9PSEU</name>
<evidence type="ECO:0000313" key="2">
    <source>
        <dbReference type="EMBL" id="SES32779.1"/>
    </source>
</evidence>
<keyword evidence="3" id="KW-1185">Reference proteome</keyword>
<dbReference type="EMBL" id="FOFR01000033">
    <property type="protein sequence ID" value="SES32779.1"/>
    <property type="molecule type" value="Genomic_DNA"/>
</dbReference>
<organism evidence="2 3">
    <name type="scientific">Lentzea xinjiangensis</name>
    <dbReference type="NCBI Taxonomy" id="402600"/>
    <lineage>
        <taxon>Bacteria</taxon>
        <taxon>Bacillati</taxon>
        <taxon>Actinomycetota</taxon>
        <taxon>Actinomycetes</taxon>
        <taxon>Pseudonocardiales</taxon>
        <taxon>Pseudonocardiaceae</taxon>
        <taxon>Lentzea</taxon>
    </lineage>
</organism>
<sequence length="46" mass="4819">MPRGDSNWSTHVKPTDFQLISGQLAAPSGTTTDAATSSRTRCVLVG</sequence>
<proteinExistence type="predicted"/>
<feature type="region of interest" description="Disordered" evidence="1">
    <location>
        <begin position="27"/>
        <end position="46"/>
    </location>
</feature>
<reference evidence="3" key="1">
    <citation type="submission" date="2016-10" db="EMBL/GenBank/DDBJ databases">
        <authorList>
            <person name="Varghese N."/>
            <person name="Submissions S."/>
        </authorList>
    </citation>
    <scope>NUCLEOTIDE SEQUENCE [LARGE SCALE GENOMIC DNA]</scope>
    <source>
        <strain evidence="3">CGMCC 4.3525</strain>
    </source>
</reference>
<evidence type="ECO:0000256" key="1">
    <source>
        <dbReference type="SAM" id="MobiDB-lite"/>
    </source>
</evidence>
<gene>
    <name evidence="2" type="ORF">SAMN05216188_13340</name>
</gene>
<protein>
    <submittedName>
        <fullName evidence="2">Uncharacterized protein</fullName>
    </submittedName>
</protein>